<evidence type="ECO:0000313" key="1">
    <source>
        <dbReference type="EMBL" id="MEM5985452.1"/>
    </source>
</evidence>
<accession>A0ABU9UHD2</accession>
<comment type="caution">
    <text evidence="1">The sequence shown here is derived from an EMBL/GenBank/DDBJ whole genome shotgun (WGS) entry which is preliminary data.</text>
</comment>
<protein>
    <submittedName>
        <fullName evidence="1">DUF1643 domain-containing protein</fullName>
    </submittedName>
</protein>
<dbReference type="Pfam" id="PF07799">
    <property type="entry name" value="DUF1643"/>
    <property type="match status" value="1"/>
</dbReference>
<organism evidence="1 2">
    <name type="scientific">Corynebacterium hesseae</name>
    <dbReference type="NCBI Taxonomy" id="2913502"/>
    <lineage>
        <taxon>Bacteria</taxon>
        <taxon>Bacillati</taxon>
        <taxon>Actinomycetota</taxon>
        <taxon>Actinomycetes</taxon>
        <taxon>Mycobacteriales</taxon>
        <taxon>Corynebacteriaceae</taxon>
        <taxon>Corynebacterium</taxon>
    </lineage>
</organism>
<dbReference type="EMBL" id="PKHR02000015">
    <property type="protein sequence ID" value="MEM5985452.1"/>
    <property type="molecule type" value="Genomic_DNA"/>
</dbReference>
<dbReference type="Proteomes" id="UP000235104">
    <property type="component" value="Unassembled WGS sequence"/>
</dbReference>
<keyword evidence="2" id="KW-1185">Reference proteome</keyword>
<proteinExistence type="predicted"/>
<evidence type="ECO:0000313" key="2">
    <source>
        <dbReference type="Proteomes" id="UP000235104"/>
    </source>
</evidence>
<name>A0ABU9UHD2_9CORY</name>
<sequence>MENLTEQGFIQAWESGRLVYPATPMAHGQRWFLRTAENSENHSKILFVGINPSTATTFAAASKVQGGDPTTAAILKRFPVDDRQRPIDARWMSIINLIPLVGQGRQLPDWNLSSGKSEILSSLKITITVMKLIVPEADHIILMWGNPKDSNFPWKRDIIPIVQELIRTSKKPNAAAKAVYSKNAPYYPTHPAYGRWNGHEFCDALHLLEHE</sequence>
<reference evidence="1" key="1">
    <citation type="submission" date="2017-12" db="EMBL/GenBank/DDBJ databases">
        <authorList>
            <person name="Thomas-White K."/>
            <person name="Wolfe A.J."/>
        </authorList>
    </citation>
    <scope>NUCLEOTIDE SEQUENCE</scope>
    <source>
        <strain evidence="1">UMB0043</strain>
    </source>
</reference>
<gene>
    <name evidence="1" type="ORF">CYJ44_004705</name>
</gene>
<dbReference type="RefSeq" id="WP_101735831.1">
    <property type="nucleotide sequence ID" value="NZ_PKHR02000015.1"/>
</dbReference>
<dbReference type="InterPro" id="IPR012441">
    <property type="entry name" value="DUF1643"/>
</dbReference>